<evidence type="ECO:0000256" key="1">
    <source>
        <dbReference type="SAM" id="MobiDB-lite"/>
    </source>
</evidence>
<dbReference type="EMBL" id="GDIQ01041491">
    <property type="protein sequence ID" value="JAN53246.1"/>
    <property type="molecule type" value="Transcribed_RNA"/>
</dbReference>
<name>A0A0P5ZUR7_9CRUS</name>
<accession>A0A0P5ZUR7</accession>
<sequence length="74" mass="9012">MFLQHSSFAFVVTDMIKRAYVELRFWIPYRSGEIFQNNPALLWQRIKIKKKKSKMEQFQERNRGRDKESGMGRK</sequence>
<dbReference type="AlphaFoldDB" id="A0A0P5ZUR7"/>
<protein>
    <submittedName>
        <fullName evidence="2">Uncharacterized protein</fullName>
    </submittedName>
</protein>
<proteinExistence type="predicted"/>
<organism evidence="2">
    <name type="scientific">Daphnia magna</name>
    <dbReference type="NCBI Taxonomy" id="35525"/>
    <lineage>
        <taxon>Eukaryota</taxon>
        <taxon>Metazoa</taxon>
        <taxon>Ecdysozoa</taxon>
        <taxon>Arthropoda</taxon>
        <taxon>Crustacea</taxon>
        <taxon>Branchiopoda</taxon>
        <taxon>Diplostraca</taxon>
        <taxon>Cladocera</taxon>
        <taxon>Anomopoda</taxon>
        <taxon>Daphniidae</taxon>
        <taxon>Daphnia</taxon>
    </lineage>
</organism>
<reference evidence="2" key="1">
    <citation type="submission" date="2015-10" db="EMBL/GenBank/DDBJ databases">
        <title>EvidentialGene: Evidence-directed Construction of Complete mRNA Transcriptomes without Genomes.</title>
        <authorList>
            <person name="Gilbert D.G."/>
        </authorList>
    </citation>
    <scope>NUCLEOTIDE SEQUENCE</scope>
</reference>
<feature type="compositionally biased region" description="Basic and acidic residues" evidence="1">
    <location>
        <begin position="54"/>
        <end position="74"/>
    </location>
</feature>
<evidence type="ECO:0000313" key="2">
    <source>
        <dbReference type="EMBL" id="JAN53246.1"/>
    </source>
</evidence>
<feature type="region of interest" description="Disordered" evidence="1">
    <location>
        <begin position="53"/>
        <end position="74"/>
    </location>
</feature>